<feature type="signal peptide" evidence="2">
    <location>
        <begin position="1"/>
        <end position="30"/>
    </location>
</feature>
<sequence length="225" mass="22910">MTKLDPSMPVMALKAGVLCAILLSPLASTAAPISFNFGGSVDSVHGGVFTAGGTGTNGFSSSLPMKGSFTFNSSTPDSNGGALIGRYNGTIQNLTVTVGNYTATYNPGSSFIRVENNPGVGSTYHVEVTNLSGPSVNGRAPSSFEITLENPTGTAFANDHLPTTPPSLSSFASSSWRLIFGGVGHRVQGGLTSLVPLPAAVWLFGAGLIALVGLGSRGLVTRKES</sequence>
<dbReference type="EMBL" id="FP929003">
    <property type="protein sequence ID" value="CBK42111.1"/>
    <property type="molecule type" value="Genomic_DNA"/>
</dbReference>
<evidence type="ECO:0000256" key="2">
    <source>
        <dbReference type="SAM" id="SignalP"/>
    </source>
</evidence>
<dbReference type="Proteomes" id="UP000001660">
    <property type="component" value="Chromosome"/>
</dbReference>
<keyword evidence="4" id="KW-1185">Reference proteome</keyword>
<evidence type="ECO:0000313" key="3">
    <source>
        <dbReference type="EMBL" id="CBK42111.1"/>
    </source>
</evidence>
<dbReference type="AlphaFoldDB" id="D8PFS4"/>
<evidence type="ECO:0008006" key="5">
    <source>
        <dbReference type="Google" id="ProtNLM"/>
    </source>
</evidence>
<reference evidence="3 4" key="1">
    <citation type="journal article" date="2010" name="Proc. Natl. Acad. Sci. U.S.A.">
        <title>A Nitrospira metagenome illuminates the physiology and evolution of globally important nitrite-oxidizing bacteria.</title>
        <authorList>
            <person name="Lucker S."/>
            <person name="Wagner M."/>
            <person name="Maixner F."/>
            <person name="Pelletier E."/>
            <person name="Koch H."/>
            <person name="Vacherie B."/>
            <person name="Rattei T."/>
            <person name="Sinninghe Damste J."/>
            <person name="Spieck E."/>
            <person name="Le Paslier D."/>
            <person name="Daims H."/>
        </authorList>
    </citation>
    <scope>NUCLEOTIDE SEQUENCE [LARGE SCALE GENOMIC DNA]</scope>
</reference>
<protein>
    <recommendedName>
        <fullName evidence="5">VPLPA-CTERM sorting domain-containing protein</fullName>
    </recommendedName>
</protein>
<evidence type="ECO:0000256" key="1">
    <source>
        <dbReference type="SAM" id="Phobius"/>
    </source>
</evidence>
<proteinExistence type="predicted"/>
<dbReference type="STRING" id="330214.NIDE2401"/>
<keyword evidence="2" id="KW-0732">Signal</keyword>
<evidence type="ECO:0000313" key="4">
    <source>
        <dbReference type="Proteomes" id="UP000001660"/>
    </source>
</evidence>
<dbReference type="HOGENOM" id="CLU_1228089_0_0_0"/>
<dbReference type="KEGG" id="nde:NIDE2401"/>
<accession>D8PFS4</accession>
<feature type="chain" id="PRO_5003119908" description="VPLPA-CTERM sorting domain-containing protein" evidence="2">
    <location>
        <begin position="31"/>
        <end position="225"/>
    </location>
</feature>
<keyword evidence="1" id="KW-0472">Membrane</keyword>
<feature type="transmembrane region" description="Helical" evidence="1">
    <location>
        <begin position="199"/>
        <end position="220"/>
    </location>
</feature>
<keyword evidence="1" id="KW-1133">Transmembrane helix</keyword>
<name>D8PFS4_9BACT</name>
<gene>
    <name evidence="3" type="ORF">NIDE2401</name>
</gene>
<keyword evidence="1" id="KW-0812">Transmembrane</keyword>
<organism evidence="3 4">
    <name type="scientific">Nitrospira defluvii</name>
    <dbReference type="NCBI Taxonomy" id="330214"/>
    <lineage>
        <taxon>Bacteria</taxon>
        <taxon>Pseudomonadati</taxon>
        <taxon>Nitrospirota</taxon>
        <taxon>Nitrospiria</taxon>
        <taxon>Nitrospirales</taxon>
        <taxon>Nitrospiraceae</taxon>
        <taxon>Nitrospira</taxon>
    </lineage>
</organism>